<organism evidence="1 2">
    <name type="scientific">Lactiplantibacillus pentosus</name>
    <name type="common">Lactobacillus pentosus</name>
    <dbReference type="NCBI Taxonomy" id="1589"/>
    <lineage>
        <taxon>Bacteria</taxon>
        <taxon>Bacillati</taxon>
        <taxon>Bacillota</taxon>
        <taxon>Bacilli</taxon>
        <taxon>Lactobacillales</taxon>
        <taxon>Lactobacillaceae</taxon>
        <taxon>Lactiplantibacillus</taxon>
    </lineage>
</organism>
<proteinExistence type="predicted"/>
<dbReference type="Proteomes" id="UP000281061">
    <property type="component" value="Unassembled WGS sequence"/>
</dbReference>
<dbReference type="RefSeq" id="WP_050337991.1">
    <property type="nucleotide sequence ID" value="NZ_CP032757.1"/>
</dbReference>
<name>A0AB37RG22_LACPE</name>
<sequence>MTDNKYVRTSVLQYWLDWSGLEDRFSLVMSPVVNKQDYELFYAQLQTIPVLSMTKIKSNRYLILLDAELAKKAAPSEYFIQCAFQDCNDAGYDFYPNHILQLLINCLEDCDTDGANNYTAAHYCVRPNWSKKAQCYGLQISVDWQNNLCLTGVTFSKASQVDENGQYYYWNADEERMLRCWDLDRDPLYKKHNYYDHRNSINAIRLDHLRGYENSKVGVANEMLSRLKTVFSECFREREGGGSRYWPRYNSRDLLYYNRGKRDRTRGALWSAIENKTINIYCSSDSERVCELADATYHGLIQNAGVQAHNITIERSSQSRPGLNIQILEYEPENEDDVYEVSHDDTVIFHLTPNGFGDQHGDKSPDWNEEIQQIAAGESKNQDAKTRKISQEIVIRRDIVLGTLTSISDALVEKVQKYTYFLITPASKDDYKVVNVAKMTVDQNRHLMLSRRECNGDEINDDLDEVYQIVYDNARGKKKYWLKDLLLVIKADNGWLVIRDTNQQTMPDIEWIRQELNISNPNMRVDREQFLRILEDQLQNAEGAAKRNRLLQIIAQVEKIPKVLVSKGEVNQSLKEVSINWQGGAMAQINNDLRLNETFEGAFLNGIFKKENEDHIRGYYGIGLLVPKKPNTYNYFSAATENIRKVTARGNHLKKVDLVDIPAAYFEKEIFLDVADMMSVTFVRNNQNTVVPFPAKYLREYLALEDRL</sequence>
<evidence type="ECO:0000313" key="1">
    <source>
        <dbReference type="EMBL" id="RMW52442.1"/>
    </source>
</evidence>
<dbReference type="GeneID" id="49392495"/>
<gene>
    <name evidence="1" type="ORF">D6U17_12900</name>
</gene>
<reference evidence="1 2" key="1">
    <citation type="submission" date="2018-10" db="EMBL/GenBank/DDBJ databases">
        <title>Genome sequences of five Lactobacillus pentosus strains isolated from brines of traditionally fermented spanish-style green table olives and differences between them.</title>
        <authorList>
            <person name="Jimenez Diaz R."/>
        </authorList>
    </citation>
    <scope>NUCLEOTIDE SEQUENCE [LARGE SCALE GENOMIC DNA]</scope>
    <source>
        <strain evidence="1 2">IG8</strain>
    </source>
</reference>
<comment type="caution">
    <text evidence="1">The sequence shown here is derived from an EMBL/GenBank/DDBJ whole genome shotgun (WGS) entry which is preliminary data.</text>
</comment>
<evidence type="ECO:0000313" key="2">
    <source>
        <dbReference type="Proteomes" id="UP000281061"/>
    </source>
</evidence>
<protein>
    <submittedName>
        <fullName evidence="1">Uncharacterized protein</fullName>
    </submittedName>
</protein>
<dbReference type="AlphaFoldDB" id="A0AB37RG22"/>
<accession>A0AB37RG22</accession>
<dbReference type="EMBL" id="RDCL01000090">
    <property type="protein sequence ID" value="RMW52442.1"/>
    <property type="molecule type" value="Genomic_DNA"/>
</dbReference>